<dbReference type="SMART" id="SM00271">
    <property type="entry name" value="DnaJ"/>
    <property type="match status" value="1"/>
</dbReference>
<protein>
    <recommendedName>
        <fullName evidence="2">J domain-containing protein</fullName>
    </recommendedName>
</protein>
<dbReference type="PROSITE" id="PS50076">
    <property type="entry name" value="DNAJ_2"/>
    <property type="match status" value="1"/>
</dbReference>
<name>A0A7S0ZH52_9RHOD</name>
<dbReference type="CDD" id="cd06257">
    <property type="entry name" value="DnaJ"/>
    <property type="match status" value="1"/>
</dbReference>
<dbReference type="Pfam" id="PF00226">
    <property type="entry name" value="DnaJ"/>
    <property type="match status" value="1"/>
</dbReference>
<dbReference type="PROSITE" id="PS00636">
    <property type="entry name" value="DNAJ_1"/>
    <property type="match status" value="1"/>
</dbReference>
<dbReference type="Pfam" id="PF14308">
    <property type="entry name" value="DnaJ-X"/>
    <property type="match status" value="1"/>
</dbReference>
<feature type="compositionally biased region" description="Polar residues" evidence="1">
    <location>
        <begin position="283"/>
        <end position="294"/>
    </location>
</feature>
<dbReference type="AlphaFoldDB" id="A0A7S0ZH52"/>
<feature type="region of interest" description="Disordered" evidence="1">
    <location>
        <begin position="466"/>
        <end position="488"/>
    </location>
</feature>
<evidence type="ECO:0000259" key="2">
    <source>
        <dbReference type="PROSITE" id="PS50076"/>
    </source>
</evidence>
<dbReference type="PANTHER" id="PTHR44094">
    <property type="entry name" value="DNAJ HEAT SHOCK N-TERMINAL DOMAIN-CONTAINING PROTEIN"/>
    <property type="match status" value="1"/>
</dbReference>
<dbReference type="PRINTS" id="PR00625">
    <property type="entry name" value="JDOMAIN"/>
</dbReference>
<sequence>MGGEEEFGMENVYVKDPRLYELLGVEVGTSSESKLKKAYYRKARDCHPDKNLDDKDATERFQQLGEAYQILNNGESRELYNKLGYNAYKKRHASGGDMVDPTVLFTMLFGSERFKDYFGTLRLAAHVSEESDENGEDSAQDEKEKAKADEEAQLAREQELTLKLISKVGVWVDGSHRQFSEWAQKEAEELLETPFGGPMLVVLGTMYREQAEIYLGRQSMMGFGGVASSFRHSTGIFGSQIRTTVSAIQAMRRQEQLQAYMQRTSESDDPEEPNSAEHRETSGVDSPNTDSVENPTKREEDAAHVAVKTLIDMLELVWQVTAMDIQATSDSVSKTVLSGNDLGEASEQDLRDARLPLVDFFQQHIRGTNESQNASTAPAGWGGMWSAVQASWNGPPKLGEGQKAQRRVDILNARACALKEMGDIFVRVGQKKDVKDELLNALGIDKKEAEEIENKIIELEKQERIRQREEKKKQQAQKHSAKIAATSV</sequence>
<feature type="region of interest" description="Disordered" evidence="1">
    <location>
        <begin position="260"/>
        <end position="301"/>
    </location>
</feature>
<feature type="region of interest" description="Disordered" evidence="1">
    <location>
        <begin position="128"/>
        <end position="149"/>
    </location>
</feature>
<proteinExistence type="predicted"/>
<organism evidence="3">
    <name type="scientific">Timspurckia oligopyrenoides</name>
    <dbReference type="NCBI Taxonomy" id="708627"/>
    <lineage>
        <taxon>Eukaryota</taxon>
        <taxon>Rhodophyta</taxon>
        <taxon>Bangiophyceae</taxon>
        <taxon>Porphyridiales</taxon>
        <taxon>Porphyridiaceae</taxon>
        <taxon>Timspurckia</taxon>
    </lineage>
</organism>
<dbReference type="PANTHER" id="PTHR44094:SF8">
    <property type="entry name" value="DNAJ HEAT SHOCK N-TERMINAL DOMAIN-CONTAINING PROTEIN-RELATED"/>
    <property type="match status" value="1"/>
</dbReference>
<dbReference type="InterPro" id="IPR018253">
    <property type="entry name" value="DnaJ_domain_CS"/>
</dbReference>
<feature type="compositionally biased region" description="Basic and acidic residues" evidence="1">
    <location>
        <begin position="140"/>
        <end position="149"/>
    </location>
</feature>
<dbReference type="Gene3D" id="1.10.287.110">
    <property type="entry name" value="DnaJ domain"/>
    <property type="match status" value="1"/>
</dbReference>
<reference evidence="3" key="1">
    <citation type="submission" date="2021-01" db="EMBL/GenBank/DDBJ databases">
        <authorList>
            <person name="Corre E."/>
            <person name="Pelletier E."/>
            <person name="Niang G."/>
            <person name="Scheremetjew M."/>
            <person name="Finn R."/>
            <person name="Kale V."/>
            <person name="Holt S."/>
            <person name="Cochrane G."/>
            <person name="Meng A."/>
            <person name="Brown T."/>
            <person name="Cohen L."/>
        </authorList>
    </citation>
    <scope>NUCLEOTIDE SEQUENCE</scope>
    <source>
        <strain evidence="3">CCMP3278</strain>
    </source>
</reference>
<dbReference type="InterPro" id="IPR001623">
    <property type="entry name" value="DnaJ_domain"/>
</dbReference>
<feature type="compositionally biased region" description="Acidic residues" evidence="1">
    <location>
        <begin position="130"/>
        <end position="139"/>
    </location>
</feature>
<dbReference type="SUPFAM" id="SSF46565">
    <property type="entry name" value="Chaperone J-domain"/>
    <property type="match status" value="1"/>
</dbReference>
<dbReference type="InterPro" id="IPR036869">
    <property type="entry name" value="J_dom_sf"/>
</dbReference>
<dbReference type="InterPro" id="IPR026894">
    <property type="entry name" value="DnaJ_X"/>
</dbReference>
<accession>A0A7S0ZH52</accession>
<dbReference type="InterPro" id="IPR052423">
    <property type="entry name" value="EMIR"/>
</dbReference>
<evidence type="ECO:0000313" key="3">
    <source>
        <dbReference type="EMBL" id="CAD8821539.1"/>
    </source>
</evidence>
<feature type="domain" description="J" evidence="2">
    <location>
        <begin position="18"/>
        <end position="84"/>
    </location>
</feature>
<dbReference type="EMBL" id="HBFP01008302">
    <property type="protein sequence ID" value="CAD8821539.1"/>
    <property type="molecule type" value="Transcribed_RNA"/>
</dbReference>
<gene>
    <name evidence="3" type="ORF">TOLI1172_LOCUS5934</name>
</gene>
<evidence type="ECO:0000256" key="1">
    <source>
        <dbReference type="SAM" id="MobiDB-lite"/>
    </source>
</evidence>